<dbReference type="Pfam" id="PF02545">
    <property type="entry name" value="Maf"/>
    <property type="match status" value="1"/>
</dbReference>
<proteinExistence type="inferred from homology"/>
<evidence type="ECO:0000313" key="6">
    <source>
        <dbReference type="Proteomes" id="UP000475385"/>
    </source>
</evidence>
<comment type="function">
    <text evidence="4">Nucleoside triphosphate pyrophosphatase. May have a dual role in cell division arrest and in preventing the incorporation of modified nucleotides into cellular nucleic acids.</text>
</comment>
<dbReference type="AlphaFoldDB" id="A0A6M1LU10"/>
<dbReference type="PIRSF" id="PIRSF006305">
    <property type="entry name" value="Maf"/>
    <property type="match status" value="1"/>
</dbReference>
<evidence type="ECO:0000256" key="2">
    <source>
        <dbReference type="ARBA" id="ARBA00022801"/>
    </source>
</evidence>
<keyword evidence="2 4" id="KW-0378">Hydrolase</keyword>
<dbReference type="EMBL" id="JAAIKB010000017">
    <property type="protein sequence ID" value="NGM23667.1"/>
    <property type="molecule type" value="Genomic_DNA"/>
</dbReference>
<keyword evidence="4" id="KW-0963">Cytoplasm</keyword>
<dbReference type="GO" id="GO:0009117">
    <property type="term" value="P:nucleotide metabolic process"/>
    <property type="evidence" value="ECO:0007669"/>
    <property type="project" value="UniProtKB-KW"/>
</dbReference>
<feature type="active site" description="Proton acceptor" evidence="4">
    <location>
        <position position="80"/>
    </location>
</feature>
<comment type="cofactor">
    <cofactor evidence="1 4">
        <name>a divalent metal cation</name>
        <dbReference type="ChEBI" id="CHEBI:60240"/>
    </cofactor>
</comment>
<name>A0A6M1LU10_9PROT</name>
<comment type="caution">
    <text evidence="4">Lacks conserved residue(s) required for the propagation of feature annotation.</text>
</comment>
<dbReference type="PANTHER" id="PTHR43213:SF5">
    <property type="entry name" value="BIFUNCTIONAL DTTP_UTP PYROPHOSPHATASE_METHYLTRANSFERASE PROTEIN-RELATED"/>
    <property type="match status" value="1"/>
</dbReference>
<dbReference type="InterPro" id="IPR003697">
    <property type="entry name" value="Maf-like"/>
</dbReference>
<evidence type="ECO:0000256" key="3">
    <source>
        <dbReference type="ARBA" id="ARBA00023080"/>
    </source>
</evidence>
<comment type="similarity">
    <text evidence="4">Belongs to the Maf family.</text>
</comment>
<dbReference type="Proteomes" id="UP000475385">
    <property type="component" value="Unassembled WGS sequence"/>
</dbReference>
<comment type="subcellular location">
    <subcellularLocation>
        <location evidence="4">Cytoplasm</location>
    </subcellularLocation>
</comment>
<dbReference type="InterPro" id="IPR029001">
    <property type="entry name" value="ITPase-like_fam"/>
</dbReference>
<dbReference type="GO" id="GO:0005737">
    <property type="term" value="C:cytoplasm"/>
    <property type="evidence" value="ECO:0007669"/>
    <property type="project" value="UniProtKB-SubCell"/>
</dbReference>
<protein>
    <recommendedName>
        <fullName evidence="4">Nucleoside triphosphate pyrophosphatase</fullName>
        <ecNumber evidence="4">3.6.1.9</ecNumber>
    </recommendedName>
    <alternativeName>
        <fullName evidence="4">Nucleotide pyrophosphatase</fullName>
        <shortName evidence="4">Nucleotide PPase</shortName>
    </alternativeName>
</protein>
<dbReference type="GO" id="GO:0047429">
    <property type="term" value="F:nucleoside triphosphate diphosphatase activity"/>
    <property type="evidence" value="ECO:0007669"/>
    <property type="project" value="UniProtKB-EC"/>
</dbReference>
<evidence type="ECO:0000256" key="4">
    <source>
        <dbReference type="HAMAP-Rule" id="MF_00528"/>
    </source>
</evidence>
<dbReference type="PANTHER" id="PTHR43213">
    <property type="entry name" value="BIFUNCTIONAL DTTP/UTP PYROPHOSPHATASE/METHYLTRANSFERASE PROTEIN-RELATED"/>
    <property type="match status" value="1"/>
</dbReference>
<dbReference type="Gene3D" id="3.90.950.10">
    <property type="match status" value="1"/>
</dbReference>
<evidence type="ECO:0000256" key="1">
    <source>
        <dbReference type="ARBA" id="ARBA00001968"/>
    </source>
</evidence>
<keyword evidence="6" id="KW-1185">Reference proteome</keyword>
<evidence type="ECO:0000313" key="5">
    <source>
        <dbReference type="EMBL" id="NGM23667.1"/>
    </source>
</evidence>
<dbReference type="SUPFAM" id="SSF52972">
    <property type="entry name" value="ITPase-like"/>
    <property type="match status" value="1"/>
</dbReference>
<sequence length="207" mass="22463">MIQAETPALVLASASASRRAMLEGAGLRFEAIAAAVDEAAIKESAQAEGIPPAEAALMLADAKAMRIATRRPEALVIGGDQLLTCTIDGVVRWFDKPIGLEGARDHLRTLRGRRHELVTATVAWRGGERIWQDVSTPRMTMRDVSDQFIEDYLALEGEILCSSVGAYRVEGPGIQLFNRIEGEHSAILGLPLLPLLRFLRQHGVLSA</sequence>
<dbReference type="RefSeq" id="WP_164697580.1">
    <property type="nucleotide sequence ID" value="NZ_JAAIKB010000017.1"/>
</dbReference>
<dbReference type="HAMAP" id="MF_00528">
    <property type="entry name" value="Maf"/>
    <property type="match status" value="1"/>
</dbReference>
<comment type="catalytic activity">
    <reaction evidence="4">
        <text>a 2'-deoxyribonucleoside 5'-triphosphate + H2O = a 2'-deoxyribonucleoside 5'-phosphate + diphosphate + H(+)</text>
        <dbReference type="Rhea" id="RHEA:44644"/>
        <dbReference type="ChEBI" id="CHEBI:15377"/>
        <dbReference type="ChEBI" id="CHEBI:15378"/>
        <dbReference type="ChEBI" id="CHEBI:33019"/>
        <dbReference type="ChEBI" id="CHEBI:61560"/>
        <dbReference type="ChEBI" id="CHEBI:65317"/>
        <dbReference type="EC" id="3.6.1.9"/>
    </reaction>
</comment>
<gene>
    <name evidence="5" type="ORF">G3576_26880</name>
</gene>
<comment type="catalytic activity">
    <reaction evidence="4">
        <text>a ribonucleoside 5'-triphosphate + H2O = a ribonucleoside 5'-phosphate + diphosphate + H(+)</text>
        <dbReference type="Rhea" id="RHEA:23996"/>
        <dbReference type="ChEBI" id="CHEBI:15377"/>
        <dbReference type="ChEBI" id="CHEBI:15378"/>
        <dbReference type="ChEBI" id="CHEBI:33019"/>
        <dbReference type="ChEBI" id="CHEBI:58043"/>
        <dbReference type="ChEBI" id="CHEBI:61557"/>
        <dbReference type="EC" id="3.6.1.9"/>
    </reaction>
</comment>
<organism evidence="5 6">
    <name type="scientific">Falsiroseomonas algicola</name>
    <dbReference type="NCBI Taxonomy" id="2716930"/>
    <lineage>
        <taxon>Bacteria</taxon>
        <taxon>Pseudomonadati</taxon>
        <taxon>Pseudomonadota</taxon>
        <taxon>Alphaproteobacteria</taxon>
        <taxon>Acetobacterales</taxon>
        <taxon>Roseomonadaceae</taxon>
        <taxon>Falsiroseomonas</taxon>
    </lineage>
</organism>
<comment type="caution">
    <text evidence="5">The sequence shown here is derived from an EMBL/GenBank/DDBJ whole genome shotgun (WGS) entry which is preliminary data.</text>
</comment>
<keyword evidence="3 4" id="KW-0546">Nucleotide metabolism</keyword>
<dbReference type="EC" id="3.6.1.9" evidence="4"/>
<reference evidence="5 6" key="1">
    <citation type="submission" date="2020-03" db="EMBL/GenBank/DDBJ databases">
        <title>Roseomonas stagni sp. nov., isolated from pond water in Japan.</title>
        <authorList>
            <person name="Furuhata K."/>
            <person name="Miyamoto H."/>
            <person name="Goto K."/>
        </authorList>
    </citation>
    <scope>NUCLEOTIDE SEQUENCE [LARGE SCALE GENOMIC DNA]</scope>
    <source>
        <strain evidence="5 6">PeD5</strain>
    </source>
</reference>
<accession>A0A6M1LU10</accession>